<dbReference type="EMBL" id="OX459124">
    <property type="protein sequence ID" value="CAI9111805.1"/>
    <property type="molecule type" value="Genomic_DNA"/>
</dbReference>
<proteinExistence type="predicted"/>
<gene>
    <name evidence="1" type="ORF">OLC1_LOCUS19113</name>
</gene>
<reference evidence="1" key="1">
    <citation type="submission" date="2023-03" db="EMBL/GenBank/DDBJ databases">
        <authorList>
            <person name="Julca I."/>
        </authorList>
    </citation>
    <scope>NUCLEOTIDE SEQUENCE</scope>
</reference>
<evidence type="ECO:0000313" key="1">
    <source>
        <dbReference type="EMBL" id="CAI9111805.1"/>
    </source>
</evidence>
<sequence length="107" mass="12017">MKVIDSYMYKPLEAVKVRTADMVFPDLMLQTEEDPKVQMFDFGNSDQFGPVGFSTPPSADEAVRFNSVTRFMKDQHASKPKKLGAMGTFCTRFISGFGNTTYVDGRI</sequence>
<dbReference type="AlphaFoldDB" id="A0AAV1DY98"/>
<organism evidence="1 2">
    <name type="scientific">Oldenlandia corymbosa var. corymbosa</name>
    <dbReference type="NCBI Taxonomy" id="529605"/>
    <lineage>
        <taxon>Eukaryota</taxon>
        <taxon>Viridiplantae</taxon>
        <taxon>Streptophyta</taxon>
        <taxon>Embryophyta</taxon>
        <taxon>Tracheophyta</taxon>
        <taxon>Spermatophyta</taxon>
        <taxon>Magnoliopsida</taxon>
        <taxon>eudicotyledons</taxon>
        <taxon>Gunneridae</taxon>
        <taxon>Pentapetalae</taxon>
        <taxon>asterids</taxon>
        <taxon>lamiids</taxon>
        <taxon>Gentianales</taxon>
        <taxon>Rubiaceae</taxon>
        <taxon>Rubioideae</taxon>
        <taxon>Spermacoceae</taxon>
        <taxon>Hedyotis-Oldenlandia complex</taxon>
        <taxon>Oldenlandia</taxon>
    </lineage>
</organism>
<evidence type="ECO:0000313" key="2">
    <source>
        <dbReference type="Proteomes" id="UP001161247"/>
    </source>
</evidence>
<protein>
    <submittedName>
        <fullName evidence="1">OLC1v1012127C1</fullName>
    </submittedName>
</protein>
<accession>A0AAV1DY98</accession>
<dbReference type="Proteomes" id="UP001161247">
    <property type="component" value="Chromosome 7"/>
</dbReference>
<keyword evidence="2" id="KW-1185">Reference proteome</keyword>
<name>A0AAV1DY98_OLDCO</name>